<feature type="compositionally biased region" description="Basic and acidic residues" evidence="1">
    <location>
        <begin position="249"/>
        <end position="260"/>
    </location>
</feature>
<name>A0A0G4FZL9_VITBC</name>
<proteinExistence type="predicted"/>
<dbReference type="VEuPathDB" id="CryptoDB:Vbra_16605"/>
<feature type="region of interest" description="Disordered" evidence="1">
    <location>
        <begin position="31"/>
        <end position="57"/>
    </location>
</feature>
<dbReference type="InParanoid" id="A0A0G4FZL9"/>
<gene>
    <name evidence="2" type="ORF">Vbra_16605</name>
</gene>
<sequence length="583" mass="61914">MVLRVSEALTVFPDDRTESFKDSRATFYRAEDREVNIPNDGEKQLPKAPEGDNNSHVLSKDVAGHLLTVLGYTDKKDAALIKELAKKVINSKENIVQKPRSENHPGDTNKDNAIIDAIHGDGVMYIKDGVRARGQEVLNMLNQHVEEKAPLLTEKAAQALRDVRDVYEEKFKQRGHYDKETGTVETIASETYHASPSTEMSKNGQPVFIGDKGGRFYINGKGHRQYVNKEDTVPRTFSNEPPKNTPAAEKADTTAFDKKPAPPQETLEERGHYDGKTGSVKTIAGATYSASPSTLKAKNGQPIFVGPRGGLFYIDGKGRRQYVDEKDAIPETQTRPLRMADDAKSVPTADTVSGKGIGEGKPIGVNAKGETVFEGPKGGRYIVDASNNRHYRAEVQSNQVPSTGSTTGTGSYTNTGTVKEVGTNKKGEPVYEGPLGGIFTISQSNTRRYGAHVERYHPQPITSTASSIPAASASSGSTGVGSGTLIGHTTRGNPVYMGPQGGQYTVSAEGNRGYSANAAYTLSSEGTGGNSSGGGGGYTSGQGVGSGTLSGYTSGGNAVFTGPRGGTYTVSASGNRRYGAKAV</sequence>
<protein>
    <submittedName>
        <fullName evidence="2">Uncharacterized protein</fullName>
    </submittedName>
</protein>
<evidence type="ECO:0000256" key="1">
    <source>
        <dbReference type="SAM" id="MobiDB-lite"/>
    </source>
</evidence>
<organism evidence="2 3">
    <name type="scientific">Vitrella brassicaformis (strain CCMP3155)</name>
    <dbReference type="NCBI Taxonomy" id="1169540"/>
    <lineage>
        <taxon>Eukaryota</taxon>
        <taxon>Sar</taxon>
        <taxon>Alveolata</taxon>
        <taxon>Colpodellida</taxon>
        <taxon>Vitrellaceae</taxon>
        <taxon>Vitrella</taxon>
    </lineage>
</organism>
<dbReference type="EMBL" id="CDMY01000531">
    <property type="protein sequence ID" value="CEM20978.1"/>
    <property type="molecule type" value="Genomic_DNA"/>
</dbReference>
<feature type="compositionally biased region" description="Basic and acidic residues" evidence="1">
    <location>
        <begin position="31"/>
        <end position="45"/>
    </location>
</feature>
<feature type="compositionally biased region" description="Low complexity" evidence="1">
    <location>
        <begin position="463"/>
        <end position="477"/>
    </location>
</feature>
<accession>A0A0G4FZL9</accession>
<feature type="region of interest" description="Disordered" evidence="1">
    <location>
        <begin position="396"/>
        <end position="429"/>
    </location>
</feature>
<feature type="compositionally biased region" description="Low complexity" evidence="1">
    <location>
        <begin position="402"/>
        <end position="417"/>
    </location>
</feature>
<keyword evidence="3" id="KW-1185">Reference proteome</keyword>
<reference evidence="2 3" key="1">
    <citation type="submission" date="2014-11" db="EMBL/GenBank/DDBJ databases">
        <authorList>
            <person name="Zhu J."/>
            <person name="Qi W."/>
            <person name="Song R."/>
        </authorList>
    </citation>
    <scope>NUCLEOTIDE SEQUENCE [LARGE SCALE GENOMIC DNA]</scope>
</reference>
<feature type="region of interest" description="Disordered" evidence="1">
    <location>
        <begin position="231"/>
        <end position="278"/>
    </location>
</feature>
<dbReference type="Proteomes" id="UP000041254">
    <property type="component" value="Unassembled WGS sequence"/>
</dbReference>
<evidence type="ECO:0000313" key="3">
    <source>
        <dbReference type="Proteomes" id="UP000041254"/>
    </source>
</evidence>
<feature type="region of interest" description="Disordered" evidence="1">
    <location>
        <begin position="341"/>
        <end position="363"/>
    </location>
</feature>
<feature type="region of interest" description="Disordered" evidence="1">
    <location>
        <begin position="463"/>
        <end position="496"/>
    </location>
</feature>
<dbReference type="AlphaFoldDB" id="A0A0G4FZL9"/>
<evidence type="ECO:0000313" key="2">
    <source>
        <dbReference type="EMBL" id="CEM20978.1"/>
    </source>
</evidence>